<gene>
    <name evidence="2" type="ORF">H8700_05980</name>
</gene>
<name>A0ABR7MTW5_9FIRM</name>
<dbReference type="PROSITE" id="PS00175">
    <property type="entry name" value="PG_MUTASE"/>
    <property type="match status" value="1"/>
</dbReference>
<dbReference type="InterPro" id="IPR013078">
    <property type="entry name" value="His_Pase_superF_clade-1"/>
</dbReference>
<dbReference type="Gene3D" id="3.40.50.1240">
    <property type="entry name" value="Phosphoglycerate mutase-like"/>
    <property type="match status" value="1"/>
</dbReference>
<dbReference type="InterPro" id="IPR001345">
    <property type="entry name" value="PG/BPGM_mutase_AS"/>
</dbReference>
<dbReference type="InterPro" id="IPR051695">
    <property type="entry name" value="Phosphoglycerate_Mutase"/>
</dbReference>
<organism evidence="2 3">
    <name type="scientific">Jutongia hominis</name>
    <dbReference type="NCBI Taxonomy" id="2763664"/>
    <lineage>
        <taxon>Bacteria</taxon>
        <taxon>Bacillati</taxon>
        <taxon>Bacillota</taxon>
        <taxon>Clostridia</taxon>
        <taxon>Lachnospirales</taxon>
        <taxon>Lachnospiraceae</taxon>
        <taxon>Jutongia</taxon>
    </lineage>
</organism>
<evidence type="ECO:0000256" key="1">
    <source>
        <dbReference type="ARBA" id="ARBA00022801"/>
    </source>
</evidence>
<protein>
    <submittedName>
        <fullName evidence="2">Histidine phosphatase family protein</fullName>
    </submittedName>
</protein>
<dbReference type="EMBL" id="JACRSW010000027">
    <property type="protein sequence ID" value="MBC8557252.1"/>
    <property type="molecule type" value="Genomic_DNA"/>
</dbReference>
<dbReference type="Proteomes" id="UP000637513">
    <property type="component" value="Unassembled WGS sequence"/>
</dbReference>
<dbReference type="InterPro" id="IPR029033">
    <property type="entry name" value="His_PPase_superfam"/>
</dbReference>
<dbReference type="Pfam" id="PF00300">
    <property type="entry name" value="His_Phos_1"/>
    <property type="match status" value="1"/>
</dbReference>
<proteinExistence type="predicted"/>
<keyword evidence="1" id="KW-0378">Hydrolase</keyword>
<comment type="caution">
    <text evidence="2">The sequence shown here is derived from an EMBL/GenBank/DDBJ whole genome shotgun (WGS) entry which is preliminary data.</text>
</comment>
<dbReference type="RefSeq" id="WP_249304289.1">
    <property type="nucleotide sequence ID" value="NZ_JACRSW010000027.1"/>
</dbReference>
<dbReference type="PANTHER" id="PTHR46517:SF1">
    <property type="entry name" value="FRUCTOSE-2,6-BISPHOSPHATASE TIGAR"/>
    <property type="match status" value="1"/>
</dbReference>
<keyword evidence="3" id="KW-1185">Reference proteome</keyword>
<dbReference type="PIRSF" id="PIRSF000709">
    <property type="entry name" value="6PFK_2-Ptase"/>
    <property type="match status" value="1"/>
</dbReference>
<reference evidence="2 3" key="1">
    <citation type="submission" date="2020-08" db="EMBL/GenBank/DDBJ databases">
        <title>Genome public.</title>
        <authorList>
            <person name="Liu C."/>
            <person name="Sun Q."/>
        </authorList>
    </citation>
    <scope>NUCLEOTIDE SEQUENCE [LARGE SCALE GENOMIC DNA]</scope>
    <source>
        <strain evidence="2 3">BX3</strain>
    </source>
</reference>
<dbReference type="PANTHER" id="PTHR46517">
    <property type="entry name" value="FRUCTOSE-2,6-BISPHOSPHATASE TIGAR"/>
    <property type="match status" value="1"/>
</dbReference>
<accession>A0ABR7MTW5</accession>
<dbReference type="SUPFAM" id="SSF53254">
    <property type="entry name" value="Phosphoglycerate mutase-like"/>
    <property type="match status" value="1"/>
</dbReference>
<evidence type="ECO:0000313" key="2">
    <source>
        <dbReference type="EMBL" id="MBC8557252.1"/>
    </source>
</evidence>
<sequence>MRLYIIRHGETEWNKEKRMQGQRDIMLDQEGIRLAALTGKGMQDVPIDIAISSPLLRAKQTAQLVLANRAVPIITDERIQEMSFGDWEGESIRDSKVVPQEFIDKFYHDPMHCIRPPHGETFPDVVKRTGAFFESLVKDGSYDKLNILVSTHGAASRCLLSHFYEDKEDIWRGCVPPNCSVSIVDVTNGIGTVVEKDKIYAKDAE</sequence>
<dbReference type="SMART" id="SM00855">
    <property type="entry name" value="PGAM"/>
    <property type="match status" value="1"/>
</dbReference>
<evidence type="ECO:0000313" key="3">
    <source>
        <dbReference type="Proteomes" id="UP000637513"/>
    </source>
</evidence>
<dbReference type="CDD" id="cd07067">
    <property type="entry name" value="HP_PGM_like"/>
    <property type="match status" value="1"/>
</dbReference>